<proteinExistence type="predicted"/>
<dbReference type="Gene3D" id="1.10.510.10">
    <property type="entry name" value="Transferase(Phosphotransferase) domain 1"/>
    <property type="match status" value="1"/>
</dbReference>
<dbReference type="SMART" id="SM00220">
    <property type="entry name" value="S_TKc"/>
    <property type="match status" value="1"/>
</dbReference>
<feature type="compositionally biased region" description="Low complexity" evidence="4">
    <location>
        <begin position="674"/>
        <end position="691"/>
    </location>
</feature>
<reference evidence="6 7" key="1">
    <citation type="submission" date="2021-02" db="EMBL/GenBank/DDBJ databases">
        <title>Porcisia hertigi Genome sequencing and assembly.</title>
        <authorList>
            <person name="Almutairi H."/>
            <person name="Gatherer D."/>
        </authorList>
    </citation>
    <scope>NUCLEOTIDE SEQUENCE [LARGE SCALE GENOMIC DNA]</scope>
    <source>
        <strain evidence="6 7">C119</strain>
    </source>
</reference>
<dbReference type="OrthoDB" id="346907at2759"/>
<keyword evidence="1 3" id="KW-0547">Nucleotide-binding</keyword>
<dbReference type="InterPro" id="IPR000719">
    <property type="entry name" value="Prot_kinase_dom"/>
</dbReference>
<dbReference type="Proteomes" id="UP000674318">
    <property type="component" value="Chromosome 32"/>
</dbReference>
<dbReference type="KEGG" id="phet:94288542"/>
<keyword evidence="2 3" id="KW-0067">ATP-binding</keyword>
<dbReference type="PANTHER" id="PTHR47096:SF1">
    <property type="entry name" value="MISSHAPEN LIKE KINASE 1"/>
    <property type="match status" value="1"/>
</dbReference>
<evidence type="ECO:0000256" key="2">
    <source>
        <dbReference type="ARBA" id="ARBA00022840"/>
    </source>
</evidence>
<dbReference type="InterPro" id="IPR017441">
    <property type="entry name" value="Protein_kinase_ATP_BS"/>
</dbReference>
<dbReference type="GO" id="GO:0005829">
    <property type="term" value="C:cytosol"/>
    <property type="evidence" value="ECO:0007669"/>
    <property type="project" value="TreeGrafter"/>
</dbReference>
<dbReference type="GO" id="GO:0005524">
    <property type="term" value="F:ATP binding"/>
    <property type="evidence" value="ECO:0007669"/>
    <property type="project" value="UniProtKB-UniRule"/>
</dbReference>
<dbReference type="RefSeq" id="XP_067754622.1">
    <property type="nucleotide sequence ID" value="XM_067898465.1"/>
</dbReference>
<dbReference type="Pfam" id="PF00069">
    <property type="entry name" value="Pkinase"/>
    <property type="match status" value="1"/>
</dbReference>
<evidence type="ECO:0000313" key="6">
    <source>
        <dbReference type="EMBL" id="KAG5496139.1"/>
    </source>
</evidence>
<evidence type="ECO:0000256" key="1">
    <source>
        <dbReference type="ARBA" id="ARBA00022741"/>
    </source>
</evidence>
<protein>
    <recommendedName>
        <fullName evidence="5">Protein kinase domain-containing protein</fullName>
    </recommendedName>
</protein>
<dbReference type="InterPro" id="IPR008271">
    <property type="entry name" value="Ser/Thr_kinase_AS"/>
</dbReference>
<comment type="caution">
    <text evidence="6">The sequence shown here is derived from an EMBL/GenBank/DDBJ whole genome shotgun (WGS) entry which is preliminary data.</text>
</comment>
<evidence type="ECO:0000313" key="7">
    <source>
        <dbReference type="Proteomes" id="UP000674318"/>
    </source>
</evidence>
<dbReference type="PROSITE" id="PS00107">
    <property type="entry name" value="PROTEIN_KINASE_ATP"/>
    <property type="match status" value="1"/>
</dbReference>
<dbReference type="GeneID" id="94288542"/>
<dbReference type="GO" id="GO:0004672">
    <property type="term" value="F:protein kinase activity"/>
    <property type="evidence" value="ECO:0007669"/>
    <property type="project" value="InterPro"/>
</dbReference>
<dbReference type="InterPro" id="IPR051700">
    <property type="entry name" value="STE20_Ser-Thr_kinase"/>
</dbReference>
<feature type="region of interest" description="Disordered" evidence="4">
    <location>
        <begin position="94"/>
        <end position="128"/>
    </location>
</feature>
<sequence>MKAELGQLPATRWDRLVAVLEENEPERAIDAPHILERAKKLNFSDLELFYLLLLRYQDKQPKILMEVVSLYAMMSTWMRWIVQVQRCMEAKKGKVDTGGFPHTAPRGSASLHTTSQQPDTSHTLQSRTSGSCASSLASSNLANCSPDYGSGCTSLSNSGLRSACNRLPSVGRGFRGKAVRGGHSTSHHRCFDLGPGWKWDGSLDFLRNGYVLSCLVEEALDHSGKFETLQDDYRAHPETLNPSTYAILYPSLADIDSANGSSDRGGAIGDAKTSSTPSALNYFPTLDTSELSCSLRGKAPVSKTLRMIEQQGKSLAAAEQWVRKLNGMCEHFLGWEASAHNNCAFFDLSNPDNLLRPLNSDDVRLIYRMHWLAVALYRVIQDPSIIPAPPRMSFIVSCDGQSELPNSLEDDEIGLLVATKCSCLPVKTRLSVTMKDLSNIQLFHPDMKHGPRILPCTVVKNEVFAYFKSYHAFIPVWSVLQYYIKRYDGMTWRFEMNREERAQELQMLATNLSTARTDFDTNNGLGAVGSCATFDLTMRSCTARQNRQCRSLEVQGSALLVHTANAPNSRDSSPDRRTSSVLVSRYASNSLAQTGPIAEYGVATTKVRRDRATLSSPCPVSAFVSSNLSTTSTPTPGTFATPCTVSETAIGIESNDNVVSVTLEGDSAANRPRASPTHSHTTSSFTKSSASSPSSLVLVSREFTEACITGNKGATPLIKSTLVPDLCDESSGELNKGEECALGEGGACKAPKDPAVMESDRVVCSAIREAVLVTPSCVISCSPSSQVMVTREVHVHGGADAMCRDEETISDATASLMCSESHKIIRNFTASIVQESEQSGIAIFSHHFRVSSGPIGKGAFGAVYKALNLDTGRIVAVKQSRYTYDDNTADLNWREFQMWSMLPPHANVITFYGASREVDTHQLLLVMEYASGGSIVQLYHNFRPIPEPLFYDHALGIARGLKHLHDHNVIHGDVKPENVLTRSDGSVAISDFGCSCFSLVGASSDSDGVSLPSTKGMNSTWQLSGTAAYMAPEVISNEPHLKSDVWAYACTLLQLWLGQPPWSGGDTRFSTSEIIPLMFHIANEEVVPFTAEQVKRTPWWLQRIARGAFERDVEQRCTMADIISTLTECSRAYSP</sequence>
<evidence type="ECO:0000259" key="5">
    <source>
        <dbReference type="PROSITE" id="PS50011"/>
    </source>
</evidence>
<dbReference type="PROSITE" id="PS00108">
    <property type="entry name" value="PROTEIN_KINASE_ST"/>
    <property type="match status" value="1"/>
</dbReference>
<feature type="binding site" evidence="3">
    <location>
        <position position="878"/>
    </location>
    <ligand>
        <name>ATP</name>
        <dbReference type="ChEBI" id="CHEBI:30616"/>
    </ligand>
</feature>
<dbReference type="AlphaFoldDB" id="A0A836HNP1"/>
<dbReference type="PROSITE" id="PS50011">
    <property type="entry name" value="PROTEIN_KINASE_DOM"/>
    <property type="match status" value="1"/>
</dbReference>
<evidence type="ECO:0000256" key="3">
    <source>
        <dbReference type="PROSITE-ProRule" id="PRU10141"/>
    </source>
</evidence>
<feature type="compositionally biased region" description="Polar residues" evidence="4">
    <location>
        <begin position="110"/>
        <end position="128"/>
    </location>
</feature>
<feature type="domain" description="Protein kinase" evidence="5">
    <location>
        <begin position="849"/>
        <end position="1135"/>
    </location>
</feature>
<gene>
    <name evidence="6" type="ORF">JKF63_02440</name>
</gene>
<dbReference type="InterPro" id="IPR011009">
    <property type="entry name" value="Kinase-like_dom_sf"/>
</dbReference>
<dbReference type="SUPFAM" id="SSF56112">
    <property type="entry name" value="Protein kinase-like (PK-like)"/>
    <property type="match status" value="1"/>
</dbReference>
<accession>A0A836HNP1</accession>
<feature type="region of interest" description="Disordered" evidence="4">
    <location>
        <begin position="667"/>
        <end position="691"/>
    </location>
</feature>
<evidence type="ECO:0000256" key="4">
    <source>
        <dbReference type="SAM" id="MobiDB-lite"/>
    </source>
</evidence>
<organism evidence="6 7">
    <name type="scientific">Porcisia hertigi</name>
    <dbReference type="NCBI Taxonomy" id="2761500"/>
    <lineage>
        <taxon>Eukaryota</taxon>
        <taxon>Discoba</taxon>
        <taxon>Euglenozoa</taxon>
        <taxon>Kinetoplastea</taxon>
        <taxon>Metakinetoplastina</taxon>
        <taxon>Trypanosomatida</taxon>
        <taxon>Trypanosomatidae</taxon>
        <taxon>Leishmaniinae</taxon>
        <taxon>Porcisia</taxon>
    </lineage>
</organism>
<keyword evidence="7" id="KW-1185">Reference proteome</keyword>
<name>A0A836HNP1_9TRYP</name>
<dbReference type="PANTHER" id="PTHR47096">
    <property type="entry name" value="MISSHAPEN LIKE KINASE 1"/>
    <property type="match status" value="1"/>
</dbReference>
<dbReference type="EMBL" id="JAFJZO010000032">
    <property type="protein sequence ID" value="KAG5496139.1"/>
    <property type="molecule type" value="Genomic_DNA"/>
</dbReference>